<evidence type="ECO:0000313" key="1">
    <source>
        <dbReference type="EMBL" id="KAH8017790.1"/>
    </source>
</evidence>
<sequence>MSEVQFSMYWMWSLQTTDFNLPPEDQDSSGDDDDSFSGSGAGSLLSMNAWDLPPQESINVSLIPSVATDVGYHGPEGQGTERPSEDHQRVPVSPTNMHVFLVNDLVTDKPVMFVEEEADIFTKQATTSSAVVTARVPVTHSPSMHTVTTSHTYSTVGILEPEVHPDVHHDISSNEKGAPASDILPTVNSLNSTSSTTTSLVLIKDISSQPEEEVLSPEDGSGVEEDFMFSVPDEKTEFGIENRMVEDRGTESRAFAPGTPDSKSAGASQGLMDRKDVLAGVIAGGLVGLLFAGFLVGFMLYRMKKKDEGSYSLDEPKQSNGGYQKPHKQEEFYA</sequence>
<comment type="caution">
    <text evidence="1">The sequence shown here is derived from an EMBL/GenBank/DDBJ whole genome shotgun (WGS) entry which is preliminary data.</text>
</comment>
<accession>A0ACB8GF80</accession>
<reference evidence="1" key="1">
    <citation type="submission" date="2021-08" db="EMBL/GenBank/DDBJ databases">
        <title>The first chromosome-level gecko genome reveals the dynamic sex chromosomes of Neotropical dwarf geckos (Sphaerodactylidae: Sphaerodactylus).</title>
        <authorList>
            <person name="Pinto B.J."/>
            <person name="Keating S.E."/>
            <person name="Gamble T."/>
        </authorList>
    </citation>
    <scope>NUCLEOTIDE SEQUENCE</scope>
    <source>
        <strain evidence="1">TG3544</strain>
    </source>
</reference>
<gene>
    <name evidence="1" type="ORF">K3G42_032589</name>
</gene>
<evidence type="ECO:0000313" key="2">
    <source>
        <dbReference type="Proteomes" id="UP000827872"/>
    </source>
</evidence>
<organism evidence="1 2">
    <name type="scientific">Sphaerodactylus townsendi</name>
    <dbReference type="NCBI Taxonomy" id="933632"/>
    <lineage>
        <taxon>Eukaryota</taxon>
        <taxon>Metazoa</taxon>
        <taxon>Chordata</taxon>
        <taxon>Craniata</taxon>
        <taxon>Vertebrata</taxon>
        <taxon>Euteleostomi</taxon>
        <taxon>Lepidosauria</taxon>
        <taxon>Squamata</taxon>
        <taxon>Bifurcata</taxon>
        <taxon>Gekkota</taxon>
        <taxon>Sphaerodactylidae</taxon>
        <taxon>Sphaerodactylus</taxon>
    </lineage>
</organism>
<keyword evidence="2" id="KW-1185">Reference proteome</keyword>
<dbReference type="EMBL" id="CM037614">
    <property type="protein sequence ID" value="KAH8017790.1"/>
    <property type="molecule type" value="Genomic_DNA"/>
</dbReference>
<dbReference type="Proteomes" id="UP000827872">
    <property type="component" value="Linkage Group LG01"/>
</dbReference>
<protein>
    <submittedName>
        <fullName evidence="1">Uncharacterized protein</fullName>
    </submittedName>
</protein>
<name>A0ACB8GF80_9SAUR</name>
<proteinExistence type="predicted"/>